<dbReference type="Pfam" id="PF22504">
    <property type="entry name" value="DUF6993"/>
    <property type="match status" value="1"/>
</dbReference>
<proteinExistence type="predicted"/>
<comment type="caution">
    <text evidence="2">The sequence shown here is derived from an EMBL/GenBank/DDBJ whole genome shotgun (WGS) entry which is preliminary data.</text>
</comment>
<dbReference type="EMBL" id="BMGP01000007">
    <property type="protein sequence ID" value="GGF39646.1"/>
    <property type="molecule type" value="Genomic_DNA"/>
</dbReference>
<evidence type="ECO:0000259" key="1">
    <source>
        <dbReference type="Pfam" id="PF22504"/>
    </source>
</evidence>
<evidence type="ECO:0000313" key="3">
    <source>
        <dbReference type="Proteomes" id="UP000598775"/>
    </source>
</evidence>
<protein>
    <recommendedName>
        <fullName evidence="1">DUF6993 domain-containing protein</fullName>
    </recommendedName>
</protein>
<dbReference type="Proteomes" id="UP000598775">
    <property type="component" value="Unassembled WGS sequence"/>
</dbReference>
<gene>
    <name evidence="2" type="ORF">GCM10011399_35670</name>
</gene>
<sequence length="109" mass="11269">MPGGTAAENLAYFDYVNSQTISTAAAQNQTAGGVAFTSALRTGGFAIADMQVTPDITTVGVKADSIQFSVAMKGQCLVGQYGFGQYHSLVAPLLGTGKCLIGDTRAIDW</sequence>
<organism evidence="2 3">
    <name type="scientific">Subtercola lobariae</name>
    <dbReference type="NCBI Taxonomy" id="1588641"/>
    <lineage>
        <taxon>Bacteria</taxon>
        <taxon>Bacillati</taxon>
        <taxon>Actinomycetota</taxon>
        <taxon>Actinomycetes</taxon>
        <taxon>Micrococcales</taxon>
        <taxon>Microbacteriaceae</taxon>
        <taxon>Subtercola</taxon>
    </lineage>
</organism>
<name>A0A917F3J7_9MICO</name>
<dbReference type="AlphaFoldDB" id="A0A917F3J7"/>
<keyword evidence="3" id="KW-1185">Reference proteome</keyword>
<reference evidence="2 3" key="1">
    <citation type="journal article" date="2014" name="Int. J. Syst. Evol. Microbiol.">
        <title>Complete genome sequence of Corynebacterium casei LMG S-19264T (=DSM 44701T), isolated from a smear-ripened cheese.</title>
        <authorList>
            <consortium name="US DOE Joint Genome Institute (JGI-PGF)"/>
            <person name="Walter F."/>
            <person name="Albersmeier A."/>
            <person name="Kalinowski J."/>
            <person name="Ruckert C."/>
        </authorList>
    </citation>
    <scope>NUCLEOTIDE SEQUENCE [LARGE SCALE GENOMIC DNA]</scope>
    <source>
        <strain evidence="2 3">CGMCC 1.12976</strain>
    </source>
</reference>
<evidence type="ECO:0000313" key="2">
    <source>
        <dbReference type="EMBL" id="GGF39646.1"/>
    </source>
</evidence>
<accession>A0A917F3J7</accession>
<dbReference type="InterPro" id="IPR054262">
    <property type="entry name" value="DUF6993"/>
</dbReference>
<feature type="domain" description="DUF6993" evidence="1">
    <location>
        <begin position="24"/>
        <end position="103"/>
    </location>
</feature>